<dbReference type="PANTHER" id="PTHR38469">
    <property type="entry name" value="PERIPLASMIC PEPTIDASE SUBFAMILY S1B"/>
    <property type="match status" value="1"/>
</dbReference>
<dbReference type="InterPro" id="IPR043504">
    <property type="entry name" value="Peptidase_S1_PA_chymotrypsin"/>
</dbReference>
<dbReference type="GO" id="GO:0070009">
    <property type="term" value="F:serine-type aminopeptidase activity"/>
    <property type="evidence" value="ECO:0007669"/>
    <property type="project" value="UniProtKB-UniRule"/>
</dbReference>
<keyword evidence="2 7" id="KW-0031">Aminopeptidase</keyword>
<dbReference type="EC" id="3.4.14.-" evidence="7"/>
<evidence type="ECO:0000256" key="3">
    <source>
        <dbReference type="ARBA" id="ARBA00022670"/>
    </source>
</evidence>
<reference evidence="8" key="2">
    <citation type="journal article" date="2021" name="PeerJ">
        <title>Extensive microbial diversity within the chicken gut microbiome revealed by metagenomics and culture.</title>
        <authorList>
            <person name="Gilroy R."/>
            <person name="Ravi A."/>
            <person name="Getino M."/>
            <person name="Pursley I."/>
            <person name="Horton D.L."/>
            <person name="Alikhan N.F."/>
            <person name="Baker D."/>
            <person name="Gharbi K."/>
            <person name="Hall N."/>
            <person name="Watson M."/>
            <person name="Adriaenssens E.M."/>
            <person name="Foster-Nyarko E."/>
            <person name="Jarju S."/>
            <person name="Secka A."/>
            <person name="Antonio M."/>
            <person name="Oren A."/>
            <person name="Chaudhuri R.R."/>
            <person name="La Ragione R."/>
            <person name="Hildebrand F."/>
            <person name="Pallen M.J."/>
        </authorList>
    </citation>
    <scope>NUCLEOTIDE SEQUENCE</scope>
    <source>
        <strain evidence="8">ChiHjej13B12-12457</strain>
    </source>
</reference>
<dbReference type="GO" id="GO:0008239">
    <property type="term" value="F:dipeptidyl-peptidase activity"/>
    <property type="evidence" value="ECO:0007669"/>
    <property type="project" value="UniProtKB-UniRule"/>
</dbReference>
<proteinExistence type="inferred from homology"/>
<comment type="function">
    <text evidence="7">Catalyzes the removal of dipeptides from the N-terminus of oligopeptides.</text>
</comment>
<comment type="caution">
    <text evidence="8">The sequence shown here is derived from an EMBL/GenBank/DDBJ whole genome shotgun (WGS) entry which is preliminary data.</text>
</comment>
<protein>
    <recommendedName>
        <fullName evidence="7">Dipeptidyl-peptidase</fullName>
        <ecNumber evidence="7">3.4.14.-</ecNumber>
    </recommendedName>
</protein>
<evidence type="ECO:0000256" key="4">
    <source>
        <dbReference type="ARBA" id="ARBA00022729"/>
    </source>
</evidence>
<evidence type="ECO:0000313" key="8">
    <source>
        <dbReference type="EMBL" id="HIR63170.1"/>
    </source>
</evidence>
<dbReference type="Pfam" id="PF10459">
    <property type="entry name" value="Peptidase_S46"/>
    <property type="match status" value="1"/>
</dbReference>
<evidence type="ECO:0000313" key="9">
    <source>
        <dbReference type="Proteomes" id="UP000886744"/>
    </source>
</evidence>
<dbReference type="PANTHER" id="PTHR38469:SF1">
    <property type="entry name" value="PERIPLASMIC PEPTIDASE SUBFAMILY S1B"/>
    <property type="match status" value="1"/>
</dbReference>
<dbReference type="Gene3D" id="2.40.10.10">
    <property type="entry name" value="Trypsin-like serine proteases"/>
    <property type="match status" value="1"/>
</dbReference>
<gene>
    <name evidence="8" type="ORF">IAC94_06590</name>
</gene>
<evidence type="ECO:0000256" key="5">
    <source>
        <dbReference type="ARBA" id="ARBA00022801"/>
    </source>
</evidence>
<dbReference type="Proteomes" id="UP000886744">
    <property type="component" value="Unassembled WGS sequence"/>
</dbReference>
<evidence type="ECO:0000256" key="2">
    <source>
        <dbReference type="ARBA" id="ARBA00022438"/>
    </source>
</evidence>
<dbReference type="InterPro" id="IPR009003">
    <property type="entry name" value="Peptidase_S1_PA"/>
</dbReference>
<keyword evidence="5 7" id="KW-0378">Hydrolase</keyword>
<organism evidence="8 9">
    <name type="scientific">Candidatus Coprenecus avistercoris</name>
    <dbReference type="NCBI Taxonomy" id="2840730"/>
    <lineage>
        <taxon>Bacteria</taxon>
        <taxon>Pseudomonadati</taxon>
        <taxon>Bacteroidota</taxon>
        <taxon>Bacteroidia</taxon>
        <taxon>Bacteroidales</taxon>
        <taxon>Rikenellaceae</taxon>
        <taxon>Rikenellaceae incertae sedis</taxon>
        <taxon>Candidatus Coprenecus</taxon>
    </lineage>
</organism>
<keyword evidence="4" id="KW-0732">Signal</keyword>
<dbReference type="EMBL" id="DVHI01000081">
    <property type="protein sequence ID" value="HIR63170.1"/>
    <property type="molecule type" value="Genomic_DNA"/>
</dbReference>
<keyword evidence="6 7" id="KW-0720">Serine protease</keyword>
<dbReference type="InterPro" id="IPR019500">
    <property type="entry name" value="Pep_S46"/>
</dbReference>
<name>A0A9D1E1U5_9BACT</name>
<evidence type="ECO:0000256" key="1">
    <source>
        <dbReference type="ARBA" id="ARBA00010491"/>
    </source>
</evidence>
<evidence type="ECO:0000256" key="6">
    <source>
        <dbReference type="ARBA" id="ARBA00022825"/>
    </source>
</evidence>
<dbReference type="GO" id="GO:0043171">
    <property type="term" value="P:peptide catabolic process"/>
    <property type="evidence" value="ECO:0007669"/>
    <property type="project" value="UniProtKB-UniRule"/>
</dbReference>
<dbReference type="SUPFAM" id="SSF50494">
    <property type="entry name" value="Trypsin-like serine proteases"/>
    <property type="match status" value="1"/>
</dbReference>
<comment type="similarity">
    <text evidence="1 7">Belongs to the peptidase S46 family.</text>
</comment>
<dbReference type="AlphaFoldDB" id="A0A9D1E1U5"/>
<accession>A0A9D1E1U5</accession>
<reference evidence="8" key="1">
    <citation type="submission" date="2020-10" db="EMBL/GenBank/DDBJ databases">
        <authorList>
            <person name="Gilroy R."/>
        </authorList>
    </citation>
    <scope>NUCLEOTIDE SEQUENCE</scope>
    <source>
        <strain evidence="8">ChiHjej13B12-12457</strain>
    </source>
</reference>
<dbReference type="GO" id="GO:0006508">
    <property type="term" value="P:proteolysis"/>
    <property type="evidence" value="ECO:0007669"/>
    <property type="project" value="UniProtKB-KW"/>
</dbReference>
<evidence type="ECO:0000256" key="7">
    <source>
        <dbReference type="RuleBase" id="RU366067"/>
    </source>
</evidence>
<keyword evidence="3 7" id="KW-0645">Protease</keyword>
<sequence length="716" mass="79607">MKKSTLLGLLLLLMPLVPVKADEGMWLLPLLEKMNSGKMTELGFEITPQQIYDINNSSLKDAIVIFGGGCTGEIVSDQGLLFTNHHCGFGTIQSLSSVEHNYLRDGYWALSLDEELPAPGLSVRFLESFTDVTADVNKALAKAKTSEDKEKAMTKLQNKLAKKAGCDGKFIVGGINSFYGGNTYYFIVYKVFRDVRFVGAPPQAIGKFGADTDNWMWPRHTGDFSIFRVYADQNNNPAEYSENNVPYTPKQYLKVSLAGYEEGSPAMIMGYPGSTNRFMTASELRETTEKNEAAIKVRTLRQDVLMADMEADPKIMLQYASKYAGSSNGWKKWIGMNETFAKLGVEARRAAEEQAFTEWVNAGGEERIARYGKALENINAAVEGRKADYILMTYINESVGRIELVSAAANAKRITDALAAEDPAEKEEQLAGVSRRLESFYEDYSMPTDKKVAVAMIQLLKESIPADELPSFYKDIDSRFGGDINAYVEDLYAKSVFTSLDKVNAAIAAGDADALLNDPACAVRTSYLESSRPHAEVYSSFSEQFAQGKKDYIAGTLEMREGEAIYPDANFTMRLTYGTVLPYYPRDAVFYNYYTTLKGVMEKEDPNNWEFVVPEKLKELYEAKDYGRYANEKGEMPVAFIGNLDITGGNSGSPIMNGRGELIGLAFDGNWESMSGDIIFEPELQRCISVDIRYVLFIIEKLGGATNLIDELDIVE</sequence>